<dbReference type="NCBIfam" id="TIGR02139">
    <property type="entry name" value="permease_CysT"/>
    <property type="match status" value="1"/>
</dbReference>
<comment type="function">
    <text evidence="9">Part of the ABC transporter complex (TC 3.A.1.6.1) involved in sulfate/thiosulfate import.</text>
</comment>
<feature type="transmembrane region" description="Helical" evidence="9">
    <location>
        <begin position="135"/>
        <end position="154"/>
    </location>
</feature>
<dbReference type="AlphaFoldDB" id="A0A7W8DJ62"/>
<dbReference type="PANTHER" id="PTHR30406:SF8">
    <property type="entry name" value="SULFATE TRANSPORT SYSTEM PERMEASE PROTEIN CYST"/>
    <property type="match status" value="1"/>
</dbReference>
<evidence type="ECO:0000256" key="8">
    <source>
        <dbReference type="ARBA" id="ARBA00025323"/>
    </source>
</evidence>
<keyword evidence="7 9" id="KW-0472">Membrane</keyword>
<dbReference type="GO" id="GO:0005886">
    <property type="term" value="C:plasma membrane"/>
    <property type="evidence" value="ECO:0007669"/>
    <property type="project" value="UniProtKB-SubCell"/>
</dbReference>
<feature type="transmembrane region" description="Helical" evidence="9">
    <location>
        <begin position="102"/>
        <end position="123"/>
    </location>
</feature>
<feature type="transmembrane region" description="Helical" evidence="9">
    <location>
        <begin position="56"/>
        <end position="82"/>
    </location>
</feature>
<feature type="domain" description="ABC transmembrane type-1" evidence="10">
    <location>
        <begin position="58"/>
        <end position="261"/>
    </location>
</feature>
<evidence type="ECO:0000256" key="2">
    <source>
        <dbReference type="ARBA" id="ARBA00011779"/>
    </source>
</evidence>
<dbReference type="Pfam" id="PF00528">
    <property type="entry name" value="BPD_transp_1"/>
    <property type="match status" value="1"/>
</dbReference>
<dbReference type="PROSITE" id="PS50928">
    <property type="entry name" value="ABC_TM1"/>
    <property type="match status" value="1"/>
</dbReference>
<feature type="transmembrane region" description="Helical" evidence="9">
    <location>
        <begin position="12"/>
        <end position="35"/>
    </location>
</feature>
<evidence type="ECO:0000256" key="6">
    <source>
        <dbReference type="ARBA" id="ARBA00023032"/>
    </source>
</evidence>
<dbReference type="InterPro" id="IPR000515">
    <property type="entry name" value="MetI-like"/>
</dbReference>
<dbReference type="EMBL" id="JACHIG010000002">
    <property type="protein sequence ID" value="MBB5031757.1"/>
    <property type="molecule type" value="Genomic_DNA"/>
</dbReference>
<evidence type="ECO:0000259" key="10">
    <source>
        <dbReference type="PROSITE" id="PS50928"/>
    </source>
</evidence>
<keyword evidence="3 9" id="KW-0813">Transport</keyword>
<comment type="caution">
    <text evidence="11">The sequence shown here is derived from an EMBL/GenBank/DDBJ whole genome shotgun (WGS) entry which is preliminary data.</text>
</comment>
<dbReference type="CDD" id="cd06261">
    <property type="entry name" value="TM_PBP2"/>
    <property type="match status" value="1"/>
</dbReference>
<evidence type="ECO:0000256" key="9">
    <source>
        <dbReference type="RuleBase" id="RU366001"/>
    </source>
</evidence>
<comment type="function">
    <text evidence="8">Part of the ABC transporter complex CysAWTP (TC 3.A.1.6.1) involved in sulfate/thiosulfate import. Probably responsible for the translocation of the substrate across the membrane.</text>
</comment>
<gene>
    <name evidence="11" type="ORF">HNQ65_001325</name>
</gene>
<keyword evidence="12" id="KW-1185">Reference proteome</keyword>
<comment type="subunit">
    <text evidence="2">The complex is composed of two ATP-binding proteins (CysA), two transmembrane proteins (CysT and CysW) and a solute-binding protein (CysP).</text>
</comment>
<keyword evidence="4 9" id="KW-0812">Transmembrane</keyword>
<evidence type="ECO:0000256" key="1">
    <source>
        <dbReference type="ARBA" id="ARBA00004651"/>
    </source>
</evidence>
<comment type="similarity">
    <text evidence="9">Belongs to the binding-protein-dependent transport system permease family. CysTW subfamily.</text>
</comment>
<proteinExistence type="inferred from homology"/>
<evidence type="ECO:0000256" key="3">
    <source>
        <dbReference type="ARBA" id="ARBA00022448"/>
    </source>
</evidence>
<dbReference type="Gene3D" id="1.10.3720.10">
    <property type="entry name" value="MetI-like"/>
    <property type="match status" value="1"/>
</dbReference>
<dbReference type="GO" id="GO:0015419">
    <property type="term" value="F:ABC-type sulfate transporter activity"/>
    <property type="evidence" value="ECO:0007669"/>
    <property type="project" value="UniProtKB-UniRule"/>
</dbReference>
<dbReference type="PANTHER" id="PTHR30406">
    <property type="entry name" value="SULFATE TRANSPORT SYSTEM PERMEASE PROTEIN"/>
    <property type="match status" value="1"/>
</dbReference>
<accession>A0A7W8DJ62</accession>
<keyword evidence="5 9" id="KW-1133">Transmembrane helix</keyword>
<dbReference type="FunFam" id="1.10.3720.10:FF:000004">
    <property type="entry name" value="Sulfate transport system permease protein CysT"/>
    <property type="match status" value="1"/>
</dbReference>
<reference evidence="11 12" key="1">
    <citation type="submission" date="2020-08" db="EMBL/GenBank/DDBJ databases">
        <title>Genomic Encyclopedia of Type Strains, Phase IV (KMG-IV): sequencing the most valuable type-strain genomes for metagenomic binning, comparative biology and taxonomic classification.</title>
        <authorList>
            <person name="Goeker M."/>
        </authorList>
    </citation>
    <scope>NUCLEOTIDE SEQUENCE [LARGE SCALE GENOMIC DNA]</scope>
    <source>
        <strain evidence="11 12">DSM 12252</strain>
    </source>
</reference>
<dbReference type="RefSeq" id="WP_184338689.1">
    <property type="nucleotide sequence ID" value="NZ_JACHIG010000002.1"/>
</dbReference>
<dbReference type="NCBIfam" id="TIGR00969">
    <property type="entry name" value="3a0106s02"/>
    <property type="match status" value="1"/>
</dbReference>
<dbReference type="SUPFAM" id="SSF161098">
    <property type="entry name" value="MetI-like"/>
    <property type="match status" value="1"/>
</dbReference>
<evidence type="ECO:0000256" key="5">
    <source>
        <dbReference type="ARBA" id="ARBA00022989"/>
    </source>
</evidence>
<feature type="transmembrane region" description="Helical" evidence="9">
    <location>
        <begin position="243"/>
        <end position="264"/>
    </location>
</feature>
<protein>
    <recommendedName>
        <fullName evidence="9">Sulfate transport system permease protein CysT</fullName>
    </recommendedName>
</protein>
<organism evidence="11 12">
    <name type="scientific">Prosthecobacter vanneervenii</name>
    <dbReference type="NCBI Taxonomy" id="48466"/>
    <lineage>
        <taxon>Bacteria</taxon>
        <taxon>Pseudomonadati</taxon>
        <taxon>Verrucomicrobiota</taxon>
        <taxon>Verrucomicrobiia</taxon>
        <taxon>Verrucomicrobiales</taxon>
        <taxon>Verrucomicrobiaceae</taxon>
        <taxon>Prosthecobacter</taxon>
    </lineage>
</organism>
<evidence type="ECO:0000313" key="12">
    <source>
        <dbReference type="Proteomes" id="UP000590740"/>
    </source>
</evidence>
<evidence type="ECO:0000256" key="4">
    <source>
        <dbReference type="ARBA" id="ARBA00022692"/>
    </source>
</evidence>
<comment type="caution">
    <text evidence="9">Lacks conserved residue(s) required for the propagation of feature annotation.</text>
</comment>
<name>A0A7W8DJ62_9BACT</name>
<dbReference type="Proteomes" id="UP000590740">
    <property type="component" value="Unassembled WGS sequence"/>
</dbReference>
<dbReference type="InterPro" id="IPR035906">
    <property type="entry name" value="MetI-like_sf"/>
</dbReference>
<comment type="subcellular location">
    <subcellularLocation>
        <location evidence="1">Cell membrane</location>
        <topology evidence="1">Multi-pass membrane protein</topology>
    </subcellularLocation>
</comment>
<dbReference type="InterPro" id="IPR005667">
    <property type="entry name" value="Sulph_transpt2"/>
</dbReference>
<evidence type="ECO:0000256" key="7">
    <source>
        <dbReference type="ARBA" id="ARBA00023136"/>
    </source>
</evidence>
<keyword evidence="6 9" id="KW-0764">Sulfate transport</keyword>
<evidence type="ECO:0000313" key="11">
    <source>
        <dbReference type="EMBL" id="MBB5031757.1"/>
    </source>
</evidence>
<sequence>MSSPRHVLPGFRLSLGFTITYLSLLVLFPLSMLLWKATSGGWDHMISTLTQARVLASLKLSFGASFAAALVNAVFGLITAWALERYSFPGRRLLDAMVDLPFALPTAVAGIALVTLYAPNGWIGAWLAKHEIKAAYAPLGITIALAFVGFPFVVRTLQPVIADLSMDVEEAAACLGANRWQTLTRVVFPALLPSTLAGTTLAFGRAVGEYGSVVFISGNLPFKTEIAPLLITMRLEEYDYSGAATIGVVMLAASFLILLTSNLLTQWSKKRTGRV</sequence>
<dbReference type="InterPro" id="IPR011865">
    <property type="entry name" value="CysT_permease"/>
</dbReference>